<dbReference type="PANTHER" id="PTHR44378">
    <property type="entry name" value="ACYL-ACTIVATING ENZYME 17, PEROXISOMAL-RELATED"/>
    <property type="match status" value="1"/>
</dbReference>
<evidence type="ECO:0000259" key="3">
    <source>
        <dbReference type="Pfam" id="PF00501"/>
    </source>
</evidence>
<accession>A0A3M7KR44</accession>
<dbReference type="InterPro" id="IPR032387">
    <property type="entry name" value="ACAS_N"/>
</dbReference>
<protein>
    <submittedName>
        <fullName evidence="6">Uncharacterized protein</fullName>
    </submittedName>
</protein>
<comment type="caution">
    <text evidence="6">The sequence shown here is derived from an EMBL/GenBank/DDBJ whole genome shotgun (WGS) entry which is preliminary data.</text>
</comment>
<dbReference type="PANTHER" id="PTHR44378:SF2">
    <property type="entry name" value="ACYL-ACTIVATING ENZYME 17, PEROXISOMAL-RELATED"/>
    <property type="match status" value="1"/>
</dbReference>
<dbReference type="EMBL" id="QOKY01000209">
    <property type="protein sequence ID" value="RMZ52319.1"/>
    <property type="molecule type" value="Genomic_DNA"/>
</dbReference>
<dbReference type="Gene3D" id="3.30.300.30">
    <property type="match status" value="1"/>
</dbReference>
<evidence type="ECO:0000256" key="2">
    <source>
        <dbReference type="SAM" id="MobiDB-lite"/>
    </source>
</evidence>
<comment type="similarity">
    <text evidence="1">Belongs to the ATP-dependent AMP-binding enzyme family.</text>
</comment>
<sequence>MNQIRIRSKAKQLLDAGCQIHEFGGQTLEEGGFGDDVAALQAFLSERAYFNAGEGFSGYFGSVTKEALCDWQRDSGLEVTGSFNTASHLEYLRQKQKANLHAAVTQQAGQAAVASTGAAGVAASVSVASENPGHLQAFVAPALPAGALGLAATLVTIVLGHYYGGKAVYNQVKQLLVAEGSGVGLAPTLPATGLRTPKPSAAQARRGPAQPGHPRPRQAGHAAVTAGRVARPDPAREQAAQAGPQHFADVRGPEQVPAGPGRPGPRMAPAPALLVGTDLAPLPDRPGDPVPGGAAPLNPRLTVAEAARQAALAAREAAAATEGGQQAVPLSGDTVPRTGWVSRERDRPATMGIRDLRDLTMDDLMACKMTAQEAGPTAMRLKEVLEGADALPLPQLWRLVSKHVLHPDLPFPLHVKLYKAAYAGWDGEAQGPPPSWVPDPDAMRDTNIARFMQEWKGSELWRRLRTGDPTQDWPLLQQISFEDPESFWPAVLQRLRIRFHSVPSRVLARHADPDQVSWFPGARLNVAECALAGRDPDRPAVVWAEEGTPTELHTLSLGALAQRAQHVADALRAAGFPAGCGGIGCRDGHVPPGRLPSPRPLTVPPPKNINLPGTPIAVDMVLTVDALVIYLGCITPLRAGADAHFHQDVRPGDVVAWPTSLGWMMGPWLAYAALLNGAAIALFHGAPTGRPFGQFVAAARVNVLGVVPSIVKAWRASGCMQGLDWSALRCFSSTGEASAPEDSLWLSARGGYKPVVEYCGGTELGGAFMSCTLVQPQAPSTFSGPVLGSQLVLLARGGGLSPHGDPARLAGEAALGTPSLGQSQTLLNRDHAAAYHAGMPPGPGGRYGLRRHGDEVERLGGGLYRALGRADDTMNLGGIKTSSAELERAVTAGVEGVVEAAAVACPAPGGGPDLLYLFLVLGGDARGVTSGASVGSGAIGATDNDPASSKHLAAAAQRAISQRLNPLFRVHRVLVRQALPRNAANKVMRRVLRDELVATQSKL</sequence>
<dbReference type="Gene3D" id="3.40.50.12780">
    <property type="entry name" value="N-terminal domain of ligase-like"/>
    <property type="match status" value="2"/>
</dbReference>
<evidence type="ECO:0000313" key="6">
    <source>
        <dbReference type="EMBL" id="RMZ52319.1"/>
    </source>
</evidence>
<dbReference type="Pfam" id="PF01471">
    <property type="entry name" value="PG_binding_1"/>
    <property type="match status" value="1"/>
</dbReference>
<dbReference type="Proteomes" id="UP000279271">
    <property type="component" value="Unassembled WGS sequence"/>
</dbReference>
<dbReference type="Pfam" id="PF16177">
    <property type="entry name" value="ACAS_N"/>
    <property type="match status" value="1"/>
</dbReference>
<dbReference type="InterPro" id="IPR036366">
    <property type="entry name" value="PGBDSf"/>
</dbReference>
<evidence type="ECO:0000259" key="5">
    <source>
        <dbReference type="Pfam" id="PF16177"/>
    </source>
</evidence>
<dbReference type="InterPro" id="IPR000873">
    <property type="entry name" value="AMP-dep_synth/lig_dom"/>
</dbReference>
<proteinExistence type="inferred from homology"/>
<gene>
    <name evidence="6" type="ORF">APUTEX25_005072</name>
</gene>
<dbReference type="InterPro" id="IPR045851">
    <property type="entry name" value="AMP-bd_C_sf"/>
</dbReference>
<reference evidence="7" key="1">
    <citation type="journal article" date="2018" name="Algal Res.">
        <title>Characterization of plant carbon substrate utilization by Auxenochlorella protothecoides.</title>
        <authorList>
            <person name="Vogler B.W."/>
            <person name="Starkenburg S.R."/>
            <person name="Sudasinghe N."/>
            <person name="Schambach J.Y."/>
            <person name="Rollin J.A."/>
            <person name="Pattathil S."/>
            <person name="Barry A.N."/>
        </authorList>
    </citation>
    <scope>NUCLEOTIDE SEQUENCE [LARGE SCALE GENOMIC DNA]</scope>
    <source>
        <strain evidence="7">UTEX 25</strain>
    </source>
</reference>
<evidence type="ECO:0000259" key="4">
    <source>
        <dbReference type="Pfam" id="PF01471"/>
    </source>
</evidence>
<feature type="domain" description="Peptidoglycan binding-like" evidence="4">
    <location>
        <begin position="34"/>
        <end position="84"/>
    </location>
</feature>
<dbReference type="SUPFAM" id="SSF47090">
    <property type="entry name" value="PGBD-like"/>
    <property type="match status" value="1"/>
</dbReference>
<dbReference type="InterPro" id="IPR042099">
    <property type="entry name" value="ANL_N_sf"/>
</dbReference>
<dbReference type="AlphaFoldDB" id="A0A3M7KR44"/>
<dbReference type="Pfam" id="PF00501">
    <property type="entry name" value="AMP-binding"/>
    <property type="match status" value="1"/>
</dbReference>
<name>A0A3M7KR44_AUXPR</name>
<evidence type="ECO:0000313" key="7">
    <source>
        <dbReference type="Proteomes" id="UP000279271"/>
    </source>
</evidence>
<dbReference type="InterPro" id="IPR002477">
    <property type="entry name" value="Peptidoglycan-bd-like"/>
</dbReference>
<dbReference type="InterPro" id="IPR036365">
    <property type="entry name" value="PGBD-like_sf"/>
</dbReference>
<feature type="domain" description="AMP-dependent synthetase/ligase" evidence="3">
    <location>
        <begin position="646"/>
        <end position="812"/>
    </location>
</feature>
<dbReference type="SUPFAM" id="SSF56801">
    <property type="entry name" value="Acetyl-CoA synthetase-like"/>
    <property type="match status" value="1"/>
</dbReference>
<organism evidence="6 7">
    <name type="scientific">Auxenochlorella protothecoides</name>
    <name type="common">Green microalga</name>
    <name type="synonym">Chlorella protothecoides</name>
    <dbReference type="NCBI Taxonomy" id="3075"/>
    <lineage>
        <taxon>Eukaryota</taxon>
        <taxon>Viridiplantae</taxon>
        <taxon>Chlorophyta</taxon>
        <taxon>core chlorophytes</taxon>
        <taxon>Trebouxiophyceae</taxon>
        <taxon>Chlorellales</taxon>
        <taxon>Chlorellaceae</taxon>
        <taxon>Auxenochlorella</taxon>
    </lineage>
</organism>
<evidence type="ECO:0000256" key="1">
    <source>
        <dbReference type="ARBA" id="ARBA00006432"/>
    </source>
</evidence>
<feature type="domain" description="Acetyl-coenzyme A synthetase N-terminal" evidence="5">
    <location>
        <begin position="478"/>
        <end position="529"/>
    </location>
</feature>
<feature type="region of interest" description="Disordered" evidence="2">
    <location>
        <begin position="189"/>
        <end position="270"/>
    </location>
</feature>
<dbReference type="Gene3D" id="1.10.101.10">
    <property type="entry name" value="PGBD-like superfamily/PGBD"/>
    <property type="match status" value="1"/>
</dbReference>